<dbReference type="GO" id="GO:0005525">
    <property type="term" value="F:GTP binding"/>
    <property type="evidence" value="ECO:0007669"/>
    <property type="project" value="UniProtKB-UniRule"/>
</dbReference>
<dbReference type="PANTHER" id="PTHR42698">
    <property type="entry name" value="GTPASE ERA"/>
    <property type="match status" value="1"/>
</dbReference>
<evidence type="ECO:0000256" key="3">
    <source>
        <dbReference type="ARBA" id="ARBA00022741"/>
    </source>
</evidence>
<dbReference type="GO" id="GO:0043024">
    <property type="term" value="F:ribosomal small subunit binding"/>
    <property type="evidence" value="ECO:0007669"/>
    <property type="project" value="TreeGrafter"/>
</dbReference>
<protein>
    <recommendedName>
        <fullName evidence="2 6">GTPase Era</fullName>
    </recommendedName>
</protein>
<keyword evidence="4 6" id="KW-0694">RNA-binding</keyword>
<feature type="binding site" evidence="6">
    <location>
        <begin position="10"/>
        <end position="17"/>
    </location>
    <ligand>
        <name>GTP</name>
        <dbReference type="ChEBI" id="CHEBI:37565"/>
    </ligand>
</feature>
<dbReference type="STRING" id="1037410.MCSF7_02569"/>
<feature type="region of interest" description="G2" evidence="7">
    <location>
        <begin position="36"/>
        <end position="40"/>
    </location>
</feature>
<dbReference type="Pfam" id="PF01926">
    <property type="entry name" value="MMR_HSR1"/>
    <property type="match status" value="1"/>
</dbReference>
<dbReference type="NCBIfam" id="TIGR00436">
    <property type="entry name" value="era"/>
    <property type="match status" value="1"/>
</dbReference>
<feature type="region of interest" description="G1" evidence="7">
    <location>
        <begin position="10"/>
        <end position="17"/>
    </location>
</feature>
<dbReference type="CDD" id="cd04163">
    <property type="entry name" value="Era"/>
    <property type="match status" value="1"/>
</dbReference>
<comment type="subcellular location">
    <subcellularLocation>
        <location evidence="6">Cytoplasm</location>
    </subcellularLocation>
    <subcellularLocation>
        <location evidence="6">Cell membrane</location>
        <topology evidence="6">Peripheral membrane protein</topology>
    </subcellularLocation>
</comment>
<feature type="region of interest" description="G4" evidence="7">
    <location>
        <begin position="118"/>
        <end position="121"/>
    </location>
</feature>
<dbReference type="NCBIfam" id="TIGR00231">
    <property type="entry name" value="small_GTP"/>
    <property type="match status" value="1"/>
</dbReference>
<feature type="binding site" evidence="6">
    <location>
        <begin position="57"/>
        <end position="61"/>
    </location>
    <ligand>
        <name>GTP</name>
        <dbReference type="ChEBI" id="CHEBI:37565"/>
    </ligand>
</feature>
<keyword evidence="6" id="KW-1003">Cell membrane</keyword>
<keyword evidence="3 6" id="KW-0547">Nucleotide-binding</keyword>
<dbReference type="GO" id="GO:0005829">
    <property type="term" value="C:cytosol"/>
    <property type="evidence" value="ECO:0007669"/>
    <property type="project" value="TreeGrafter"/>
</dbReference>
<gene>
    <name evidence="6 11" type="primary">era</name>
    <name evidence="11" type="ORF">MCSF7_02569</name>
</gene>
<dbReference type="Pfam" id="PF07650">
    <property type="entry name" value="KH_2"/>
    <property type="match status" value="1"/>
</dbReference>
<dbReference type="PANTHER" id="PTHR42698:SF1">
    <property type="entry name" value="GTPASE ERA, MITOCHONDRIAL"/>
    <property type="match status" value="1"/>
</dbReference>
<keyword evidence="12" id="KW-1185">Reference proteome</keyword>
<evidence type="ECO:0000256" key="4">
    <source>
        <dbReference type="ARBA" id="ARBA00022884"/>
    </source>
</evidence>
<comment type="similarity">
    <text evidence="1 6 7 8">Belongs to the TRAFAC class TrmE-Era-EngA-EngB-Septin-like GTPase superfamily. Era GTPase family.</text>
</comment>
<dbReference type="RefSeq" id="WP_006608322.1">
    <property type="nucleotide sequence ID" value="NZ_AFXA01000002.1"/>
</dbReference>
<keyword evidence="6" id="KW-0699">rRNA-binding</keyword>
<evidence type="ECO:0000256" key="8">
    <source>
        <dbReference type="RuleBase" id="RU003761"/>
    </source>
</evidence>
<dbReference type="InterPro" id="IPR004044">
    <property type="entry name" value="KH_dom_type_2"/>
</dbReference>
<dbReference type="EMBL" id="AFXA01000002">
    <property type="protein sequence ID" value="EGV00552.1"/>
    <property type="molecule type" value="Genomic_DNA"/>
</dbReference>
<evidence type="ECO:0000259" key="9">
    <source>
        <dbReference type="PROSITE" id="PS50823"/>
    </source>
</evidence>
<dbReference type="InterPro" id="IPR030388">
    <property type="entry name" value="G_ERA_dom"/>
</dbReference>
<dbReference type="GO" id="GO:0003924">
    <property type="term" value="F:GTPase activity"/>
    <property type="evidence" value="ECO:0007669"/>
    <property type="project" value="UniProtKB-UniRule"/>
</dbReference>
<dbReference type="SUPFAM" id="SSF52540">
    <property type="entry name" value="P-loop containing nucleoside triphosphate hydrolases"/>
    <property type="match status" value="1"/>
</dbReference>
<dbReference type="PROSITE" id="PS51713">
    <property type="entry name" value="G_ERA"/>
    <property type="match status" value="1"/>
</dbReference>
<dbReference type="Proteomes" id="UP000004978">
    <property type="component" value="Unassembled WGS sequence"/>
</dbReference>
<dbReference type="AlphaFoldDB" id="F9UJ56"/>
<proteinExistence type="inferred from homology"/>
<dbReference type="InterPro" id="IPR009019">
    <property type="entry name" value="KH_sf_prok-type"/>
</dbReference>
<dbReference type="InterPro" id="IPR005225">
    <property type="entry name" value="Small_GTP-bd"/>
</dbReference>
<evidence type="ECO:0000256" key="5">
    <source>
        <dbReference type="ARBA" id="ARBA00023134"/>
    </source>
</evidence>
<dbReference type="InterPro" id="IPR027417">
    <property type="entry name" value="P-loop_NTPase"/>
</dbReference>
<keyword evidence="5 6" id="KW-0342">GTP-binding</keyword>
<keyword evidence="6" id="KW-0963">Cytoplasm</keyword>
<dbReference type="PROSITE" id="PS50823">
    <property type="entry name" value="KH_TYPE_2"/>
    <property type="match status" value="1"/>
</dbReference>
<feature type="domain" description="KH type-2" evidence="9">
    <location>
        <begin position="199"/>
        <end position="277"/>
    </location>
</feature>
<comment type="function">
    <text evidence="6">An essential GTPase that binds both GDP and GTP, with rapid nucleotide exchange. Plays a role in 16S rRNA processing and 30S ribosomal subunit biogenesis and possibly also in cell cycle regulation and energy metabolism.</text>
</comment>
<evidence type="ECO:0000256" key="2">
    <source>
        <dbReference type="ARBA" id="ARBA00020484"/>
    </source>
</evidence>
<dbReference type="InterPro" id="IPR006073">
    <property type="entry name" value="GTP-bd"/>
</dbReference>
<dbReference type="InterPro" id="IPR015946">
    <property type="entry name" value="KH_dom-like_a/b"/>
</dbReference>
<comment type="caution">
    <text evidence="11">The sequence shown here is derived from an EMBL/GenBank/DDBJ whole genome shotgun (WGS) entry which is preliminary data.</text>
</comment>
<evidence type="ECO:0000256" key="7">
    <source>
        <dbReference type="PROSITE-ProRule" id="PRU01050"/>
    </source>
</evidence>
<feature type="binding site" evidence="6">
    <location>
        <begin position="118"/>
        <end position="121"/>
    </location>
    <ligand>
        <name>GTP</name>
        <dbReference type="ChEBI" id="CHEBI:37565"/>
    </ligand>
</feature>
<dbReference type="GO" id="GO:0005886">
    <property type="term" value="C:plasma membrane"/>
    <property type="evidence" value="ECO:0007669"/>
    <property type="project" value="UniProtKB-SubCell"/>
</dbReference>
<dbReference type="GO" id="GO:0070181">
    <property type="term" value="F:small ribosomal subunit rRNA binding"/>
    <property type="evidence" value="ECO:0007669"/>
    <property type="project" value="UniProtKB-UniRule"/>
</dbReference>
<dbReference type="eggNOG" id="COG1159">
    <property type="taxonomic scope" value="Bacteria"/>
</dbReference>
<dbReference type="CDD" id="cd22534">
    <property type="entry name" value="KH-II_Era"/>
    <property type="match status" value="1"/>
</dbReference>
<name>F9UJ56_9BACT</name>
<evidence type="ECO:0000313" key="11">
    <source>
        <dbReference type="EMBL" id="EGV00552.1"/>
    </source>
</evidence>
<feature type="region of interest" description="G5" evidence="7">
    <location>
        <begin position="147"/>
        <end position="149"/>
    </location>
</feature>
<reference evidence="11 12" key="1">
    <citation type="journal article" date="2013" name="Genome Announc.">
        <title>Genome Sequence of Mycoplasma columbinum Strain SF7.</title>
        <authorList>
            <person name="Guo Z."/>
            <person name="Xu X."/>
            <person name="Zheng Q."/>
            <person name="Li T."/>
            <person name="Kuang S."/>
            <person name="Zhang Z."/>
            <person name="Chen Y."/>
            <person name="Lu X."/>
            <person name="Zhou R."/>
            <person name="Bi D."/>
            <person name="Jin H."/>
        </authorList>
    </citation>
    <scope>NUCLEOTIDE SEQUENCE [LARGE SCALE GENOMIC DNA]</scope>
    <source>
        <strain evidence="11 12">SF7</strain>
    </source>
</reference>
<dbReference type="InterPro" id="IPR005662">
    <property type="entry name" value="GTPase_Era-like"/>
</dbReference>
<keyword evidence="6" id="KW-0472">Membrane</keyword>
<evidence type="ECO:0000313" key="12">
    <source>
        <dbReference type="Proteomes" id="UP000004978"/>
    </source>
</evidence>
<sequence>MKIAMISIIGRPNVGKSSLMNQILDYNVSIVSNVPQTTRDQITGIYNDENYQIVFIDTPGIHKPLNLLGEQLNKNAYDTIKDIDCILFLSPINEKIAAGDLNILEKLKNVKNKIAVITKIDLAKKPEEIENKINELRNFEFSKILSVSTKNKRSINDLIAVLKEYCYEGEPLYDTDAITDKSMRFITKEIIRESAISFLKDELPHSIAVEVNEFNEDEENNFIAIEAIIYVKKDSQKGMLIGKNGSMIKKIGIDARKKLTTLFGAKIQLNTKIKVAKKWIEDSKALKKFGY</sequence>
<feature type="domain" description="Era-type G" evidence="10">
    <location>
        <begin position="2"/>
        <end position="168"/>
    </location>
</feature>
<comment type="subunit">
    <text evidence="6">Monomer.</text>
</comment>
<dbReference type="SUPFAM" id="SSF54814">
    <property type="entry name" value="Prokaryotic type KH domain (KH-domain type II)"/>
    <property type="match status" value="1"/>
</dbReference>
<dbReference type="Gene3D" id="3.30.300.20">
    <property type="match status" value="1"/>
</dbReference>
<feature type="region of interest" description="G3" evidence="7">
    <location>
        <begin position="57"/>
        <end position="60"/>
    </location>
</feature>
<evidence type="ECO:0000256" key="1">
    <source>
        <dbReference type="ARBA" id="ARBA00007921"/>
    </source>
</evidence>
<keyword evidence="6" id="KW-0690">Ribosome biogenesis</keyword>
<evidence type="ECO:0000256" key="6">
    <source>
        <dbReference type="HAMAP-Rule" id="MF_00367"/>
    </source>
</evidence>
<dbReference type="Gene3D" id="3.40.50.300">
    <property type="entry name" value="P-loop containing nucleotide triphosphate hydrolases"/>
    <property type="match status" value="1"/>
</dbReference>
<organism evidence="11 12">
    <name type="scientific">Mycoplasmopsis columbina SF7</name>
    <dbReference type="NCBI Taxonomy" id="1037410"/>
    <lineage>
        <taxon>Bacteria</taxon>
        <taxon>Bacillati</taxon>
        <taxon>Mycoplasmatota</taxon>
        <taxon>Mycoplasmoidales</taxon>
        <taxon>Metamycoplasmataceae</taxon>
        <taxon>Mycoplasmopsis</taxon>
    </lineage>
</organism>
<dbReference type="HAMAP" id="MF_00367">
    <property type="entry name" value="GTPase_Era"/>
    <property type="match status" value="1"/>
</dbReference>
<dbReference type="GO" id="GO:0000028">
    <property type="term" value="P:ribosomal small subunit assembly"/>
    <property type="evidence" value="ECO:0007669"/>
    <property type="project" value="TreeGrafter"/>
</dbReference>
<dbReference type="NCBIfam" id="NF000908">
    <property type="entry name" value="PRK00089.1"/>
    <property type="match status" value="1"/>
</dbReference>
<evidence type="ECO:0000259" key="10">
    <source>
        <dbReference type="PROSITE" id="PS51713"/>
    </source>
</evidence>
<accession>F9UJ56</accession>